<accession>A0A4Q7MK75</accession>
<gene>
    <name evidence="1" type="ORF">EV187_0704</name>
</gene>
<dbReference type="EMBL" id="SGWY01000001">
    <property type="protein sequence ID" value="RZS68277.1"/>
    <property type="molecule type" value="Genomic_DNA"/>
</dbReference>
<dbReference type="AlphaFoldDB" id="A0A4Q7MK75"/>
<sequence length="371" mass="41407">MSEAPGIGDNDQLESVYMQRLIAILTEHGIPLAYMKDRAGIDTGLHLFAADDSTGALRVSQVRVWFQAKGKHADTLPLAEYEQLASVPVSERLGYVRYWYAHPEPVYLVVYVEAAEEFIAEDVRDIVDRQWPEGRFYTETEGQQSVTLRVQRSAVLDADRIKGMLAHRSMRIDGPAFRGRPLGHRFDPIRSAIRPGSPNLIGRLVVALLEAHDFHPYGQCEEIAPELAFVRGRLYETLSWQSPMFTEYGFGADDDFRIEPPVEALHGEVAIVIDLLPDRSEMSENDRASLLSLIGSAREEGAAVAVITNASETGRHSGMWRALLREGAHESDPSGGPLLGLESLTSLMLVATHVYLDFSTEVEWSHVNYLY</sequence>
<dbReference type="OrthoDB" id="5115913at2"/>
<name>A0A4Q7MK75_9MICO</name>
<reference evidence="1 2" key="1">
    <citation type="submission" date="2019-02" db="EMBL/GenBank/DDBJ databases">
        <title>Genomic Encyclopedia of Type Strains, Phase IV (KMG-IV): sequencing the most valuable type-strain genomes for metagenomic binning, comparative biology and taxonomic classification.</title>
        <authorList>
            <person name="Goeker M."/>
        </authorList>
    </citation>
    <scope>NUCLEOTIDE SEQUENCE [LARGE SCALE GENOMIC DNA]</scope>
    <source>
        <strain evidence="1 2">DSM 43045</strain>
    </source>
</reference>
<protein>
    <submittedName>
        <fullName evidence="1">Uncharacterized protein DUF4365</fullName>
    </submittedName>
</protein>
<proteinExistence type="predicted"/>
<evidence type="ECO:0000313" key="2">
    <source>
        <dbReference type="Proteomes" id="UP000293289"/>
    </source>
</evidence>
<comment type="caution">
    <text evidence="1">The sequence shown here is derived from an EMBL/GenBank/DDBJ whole genome shotgun (WGS) entry which is preliminary data.</text>
</comment>
<dbReference type="Proteomes" id="UP000293289">
    <property type="component" value="Unassembled WGS sequence"/>
</dbReference>
<organism evidence="1 2">
    <name type="scientific">Agromyces ramosus</name>
    <dbReference type="NCBI Taxonomy" id="33879"/>
    <lineage>
        <taxon>Bacteria</taxon>
        <taxon>Bacillati</taxon>
        <taxon>Actinomycetota</taxon>
        <taxon>Actinomycetes</taxon>
        <taxon>Micrococcales</taxon>
        <taxon>Microbacteriaceae</taxon>
        <taxon>Agromyces</taxon>
    </lineage>
</organism>
<evidence type="ECO:0000313" key="1">
    <source>
        <dbReference type="EMBL" id="RZS68277.1"/>
    </source>
</evidence>
<dbReference type="RefSeq" id="WP_130351611.1">
    <property type="nucleotide sequence ID" value="NZ_SGWY01000001.1"/>
</dbReference>
<keyword evidence="2" id="KW-1185">Reference proteome</keyword>